<evidence type="ECO:0000256" key="2">
    <source>
        <dbReference type="SAM" id="Phobius"/>
    </source>
</evidence>
<evidence type="ECO:0000313" key="3">
    <source>
        <dbReference type="EMBL" id="KAK4197660.1"/>
    </source>
</evidence>
<feature type="transmembrane region" description="Helical" evidence="2">
    <location>
        <begin position="270"/>
        <end position="293"/>
    </location>
</feature>
<feature type="region of interest" description="Disordered" evidence="1">
    <location>
        <begin position="198"/>
        <end position="229"/>
    </location>
</feature>
<proteinExistence type="predicted"/>
<evidence type="ECO:0000256" key="1">
    <source>
        <dbReference type="SAM" id="MobiDB-lite"/>
    </source>
</evidence>
<dbReference type="EMBL" id="MU863959">
    <property type="protein sequence ID" value="KAK4197660.1"/>
    <property type="molecule type" value="Genomic_DNA"/>
</dbReference>
<reference evidence="3" key="2">
    <citation type="submission" date="2023-05" db="EMBL/GenBank/DDBJ databases">
        <authorList>
            <consortium name="Lawrence Berkeley National Laboratory"/>
            <person name="Steindorff A."/>
            <person name="Hensen N."/>
            <person name="Bonometti L."/>
            <person name="Westerberg I."/>
            <person name="Brannstrom I.O."/>
            <person name="Guillou S."/>
            <person name="Cros-Aarteil S."/>
            <person name="Calhoun S."/>
            <person name="Haridas S."/>
            <person name="Kuo A."/>
            <person name="Mondo S."/>
            <person name="Pangilinan J."/>
            <person name="Riley R."/>
            <person name="Labutti K."/>
            <person name="Andreopoulos B."/>
            <person name="Lipzen A."/>
            <person name="Chen C."/>
            <person name="Yanf M."/>
            <person name="Daum C."/>
            <person name="Ng V."/>
            <person name="Clum A."/>
            <person name="Ohm R."/>
            <person name="Martin F."/>
            <person name="Silar P."/>
            <person name="Natvig D."/>
            <person name="Lalanne C."/>
            <person name="Gautier V."/>
            <person name="Ament-Velasquez S.L."/>
            <person name="Kruys A."/>
            <person name="Hutchinson M.I."/>
            <person name="Powell A.J."/>
            <person name="Barry K."/>
            <person name="Miller A.N."/>
            <person name="Grigoriev I.V."/>
            <person name="Debuchy R."/>
            <person name="Gladieux P."/>
            <person name="Thoren M.H."/>
            <person name="Johannesson H."/>
        </authorList>
    </citation>
    <scope>NUCLEOTIDE SEQUENCE</scope>
    <source>
        <strain evidence="3">CBS 315.58</strain>
    </source>
</reference>
<feature type="compositionally biased region" description="Pro residues" evidence="1">
    <location>
        <begin position="148"/>
        <end position="157"/>
    </location>
</feature>
<gene>
    <name evidence="3" type="ORF">QBC40DRAFT_256858</name>
</gene>
<comment type="caution">
    <text evidence="3">The sequence shown here is derived from an EMBL/GenBank/DDBJ whole genome shotgun (WGS) entry which is preliminary data.</text>
</comment>
<feature type="region of interest" description="Disordered" evidence="1">
    <location>
        <begin position="311"/>
        <end position="341"/>
    </location>
</feature>
<name>A0AAN6XDY8_9PEZI</name>
<dbReference type="Proteomes" id="UP001303160">
    <property type="component" value="Unassembled WGS sequence"/>
</dbReference>
<keyword evidence="2" id="KW-1133">Transmembrane helix</keyword>
<keyword evidence="2" id="KW-0472">Membrane</keyword>
<sequence>MSSFPSLPFARPRSSTLGGWHPPASWFERQRPYAMPEGIRLCRLNSNKVYTAEDYGDLEAFWNPTFHRPRLDCIPDTRPADFAQNPDAVKTELRRSISDPTFRESIQIAKDKEELERRARLVAMRANPDPKDPFMKAIRPEDWERLLPTPPTPPPSPARAFPTSLPEEKKRLPKPRYSWFGFGPAVVPPRYQFVGAAEKPSKGKTAATPSSVLGKHARDSGDEVDDDEEVGLGPKVKRQVTEVAGRMGWVFVARGFVRRGVSKVGDQMTVAAFMVLCSVLFFLAVMGAGLWVVAGRVVEVMYGEEEIREREGDEFVEDGESRGLAEGDQDVEGTAREGGDRVADGVGVEGEALETYSRWTRAFVAQYPHLLSSLT</sequence>
<reference evidence="3" key="1">
    <citation type="journal article" date="2023" name="Mol. Phylogenet. Evol.">
        <title>Genome-scale phylogeny and comparative genomics of the fungal order Sordariales.</title>
        <authorList>
            <person name="Hensen N."/>
            <person name="Bonometti L."/>
            <person name="Westerberg I."/>
            <person name="Brannstrom I.O."/>
            <person name="Guillou S."/>
            <person name="Cros-Aarteil S."/>
            <person name="Calhoun S."/>
            <person name="Haridas S."/>
            <person name="Kuo A."/>
            <person name="Mondo S."/>
            <person name="Pangilinan J."/>
            <person name="Riley R."/>
            <person name="LaButti K."/>
            <person name="Andreopoulos B."/>
            <person name="Lipzen A."/>
            <person name="Chen C."/>
            <person name="Yan M."/>
            <person name="Daum C."/>
            <person name="Ng V."/>
            <person name="Clum A."/>
            <person name="Steindorff A."/>
            <person name="Ohm R.A."/>
            <person name="Martin F."/>
            <person name="Silar P."/>
            <person name="Natvig D.O."/>
            <person name="Lalanne C."/>
            <person name="Gautier V."/>
            <person name="Ament-Velasquez S.L."/>
            <person name="Kruys A."/>
            <person name="Hutchinson M.I."/>
            <person name="Powell A.J."/>
            <person name="Barry K."/>
            <person name="Miller A.N."/>
            <person name="Grigoriev I.V."/>
            <person name="Debuchy R."/>
            <person name="Gladieux P."/>
            <person name="Hiltunen Thoren M."/>
            <person name="Johannesson H."/>
        </authorList>
    </citation>
    <scope>NUCLEOTIDE SEQUENCE</scope>
    <source>
        <strain evidence="3">CBS 315.58</strain>
    </source>
</reference>
<protein>
    <submittedName>
        <fullName evidence="3">Uncharacterized protein</fullName>
    </submittedName>
</protein>
<feature type="region of interest" description="Disordered" evidence="1">
    <location>
        <begin position="147"/>
        <end position="168"/>
    </location>
</feature>
<keyword evidence="4" id="KW-1185">Reference proteome</keyword>
<keyword evidence="2" id="KW-0812">Transmembrane</keyword>
<evidence type="ECO:0000313" key="4">
    <source>
        <dbReference type="Proteomes" id="UP001303160"/>
    </source>
</evidence>
<accession>A0AAN6XDY8</accession>
<dbReference type="AlphaFoldDB" id="A0AAN6XDY8"/>
<feature type="compositionally biased region" description="Basic and acidic residues" evidence="1">
    <location>
        <begin position="311"/>
        <end position="325"/>
    </location>
</feature>
<organism evidence="3 4">
    <name type="scientific">Triangularia verruculosa</name>
    <dbReference type="NCBI Taxonomy" id="2587418"/>
    <lineage>
        <taxon>Eukaryota</taxon>
        <taxon>Fungi</taxon>
        <taxon>Dikarya</taxon>
        <taxon>Ascomycota</taxon>
        <taxon>Pezizomycotina</taxon>
        <taxon>Sordariomycetes</taxon>
        <taxon>Sordariomycetidae</taxon>
        <taxon>Sordariales</taxon>
        <taxon>Podosporaceae</taxon>
        <taxon>Triangularia</taxon>
    </lineage>
</organism>